<dbReference type="AlphaFoldDB" id="A0A0M6YC92"/>
<accession>A0A0M6YC92</accession>
<dbReference type="Proteomes" id="UP000048926">
    <property type="component" value="Unassembled WGS sequence"/>
</dbReference>
<reference evidence="2" key="1">
    <citation type="submission" date="2015-07" db="EMBL/GenBank/DDBJ databases">
        <authorList>
            <person name="Rodrigo-Torres Lidia"/>
            <person name="Arahal R.David."/>
        </authorList>
    </citation>
    <scope>NUCLEOTIDE SEQUENCE [LARGE SCALE GENOMIC DNA]</scope>
    <source>
        <strain evidence="2">CECT 4801</strain>
    </source>
</reference>
<proteinExistence type="predicted"/>
<gene>
    <name evidence="1" type="ORF">LAL4801_05786</name>
</gene>
<evidence type="ECO:0000313" key="2">
    <source>
        <dbReference type="Proteomes" id="UP000048926"/>
    </source>
</evidence>
<sequence length="138" mass="15629">MLEDLRKSEDPLVKIYCLLGDNVGWSKSNLSAEEFTEYKTYLQRDLRQRHKDAEAAGRPPLTASNLKQALFEIAADMILNDLPGGRELEKRVYDCFPHATGLPMTFRERIASGRIKRKFLTLSVEEGEGNSNEGPVNE</sequence>
<name>A0A0M6YC92_9HYPH</name>
<organism evidence="1 2">
    <name type="scientific">Roseibium aggregatum</name>
    <dbReference type="NCBI Taxonomy" id="187304"/>
    <lineage>
        <taxon>Bacteria</taxon>
        <taxon>Pseudomonadati</taxon>
        <taxon>Pseudomonadota</taxon>
        <taxon>Alphaproteobacteria</taxon>
        <taxon>Hyphomicrobiales</taxon>
        <taxon>Stappiaceae</taxon>
        <taxon>Roseibium</taxon>
    </lineage>
</organism>
<dbReference type="RefSeq" id="WP_055661364.1">
    <property type="nucleotide sequence ID" value="NZ_CXST01000006.1"/>
</dbReference>
<dbReference type="EMBL" id="CXST01000006">
    <property type="protein sequence ID" value="CTQ47324.1"/>
    <property type="molecule type" value="Genomic_DNA"/>
</dbReference>
<protein>
    <submittedName>
        <fullName evidence="1">Uncharacterized protein</fullName>
    </submittedName>
</protein>
<evidence type="ECO:0000313" key="1">
    <source>
        <dbReference type="EMBL" id="CTQ47324.1"/>
    </source>
</evidence>
<keyword evidence="2" id="KW-1185">Reference proteome</keyword>